<dbReference type="AlphaFoldDB" id="A0A0M2SQ94"/>
<dbReference type="EMBL" id="LAYY01000024">
    <property type="protein sequence ID" value="KKK36739.1"/>
    <property type="molecule type" value="Genomic_DNA"/>
</dbReference>
<organism evidence="1 2">
    <name type="scientific">Mesobacillus campisalis</name>
    <dbReference type="NCBI Taxonomy" id="1408103"/>
    <lineage>
        <taxon>Bacteria</taxon>
        <taxon>Bacillati</taxon>
        <taxon>Bacillota</taxon>
        <taxon>Bacilli</taxon>
        <taxon>Bacillales</taxon>
        <taxon>Bacillaceae</taxon>
        <taxon>Mesobacillus</taxon>
    </lineage>
</organism>
<protein>
    <submittedName>
        <fullName evidence="1">Uncharacterized protein</fullName>
    </submittedName>
</protein>
<dbReference type="RefSeq" id="WP_046525137.1">
    <property type="nucleotide sequence ID" value="NZ_LAYY01000024.1"/>
</dbReference>
<dbReference type="Proteomes" id="UP000034166">
    <property type="component" value="Unassembled WGS sequence"/>
</dbReference>
<dbReference type="PATRIC" id="fig|1408103.3.peg.3932"/>
<accession>A0A0M2SQ94</accession>
<evidence type="ECO:0000313" key="1">
    <source>
        <dbReference type="EMBL" id="KKK36739.1"/>
    </source>
</evidence>
<gene>
    <name evidence="1" type="ORF">WQ57_17720</name>
</gene>
<keyword evidence="2" id="KW-1185">Reference proteome</keyword>
<name>A0A0M2SQ94_9BACI</name>
<sequence>MLYIWDIEKIIQQTLAAHSLKINIQFDNELPAPMSYNLSNNTIKFNYLKVNGYIRTIKMKETDENLVKIIVYRTIGYYIDFRKSNYDLRTLMYGGEEEKAELKIQIEKNSWEYGRTLVPDPLASSYDEVHKQDKGLLMPL</sequence>
<evidence type="ECO:0000313" key="2">
    <source>
        <dbReference type="Proteomes" id="UP000034166"/>
    </source>
</evidence>
<proteinExistence type="predicted"/>
<comment type="caution">
    <text evidence="1">The sequence shown here is derived from an EMBL/GenBank/DDBJ whole genome shotgun (WGS) entry which is preliminary data.</text>
</comment>
<reference evidence="1 2" key="1">
    <citation type="submission" date="2015-04" db="EMBL/GenBank/DDBJ databases">
        <title>Taxonomic description and genome sequence of Bacillus campisalis sp. nov., a novel member of the genus Bacillus isolated from solar saltern.</title>
        <authorList>
            <person name="Mathan Kumar R."/>
            <person name="Kaur G."/>
            <person name="Kumar A."/>
            <person name="Singh N.K."/>
            <person name="Kaur N."/>
            <person name="Kumar N."/>
            <person name="Mayilraj S."/>
        </authorList>
    </citation>
    <scope>NUCLEOTIDE SEQUENCE [LARGE SCALE GENOMIC DNA]</scope>
    <source>
        <strain evidence="1 2">SA2-6</strain>
    </source>
</reference>
<dbReference type="OrthoDB" id="2965969at2"/>